<accession>A0A9P6JY25</accession>
<protein>
    <submittedName>
        <fullName evidence="1">Uncharacterized protein</fullName>
    </submittedName>
</protein>
<dbReference type="EMBL" id="JAABOA010007753">
    <property type="protein sequence ID" value="KAF9537944.1"/>
    <property type="molecule type" value="Genomic_DNA"/>
</dbReference>
<dbReference type="OrthoDB" id="429813at2759"/>
<evidence type="ECO:0000313" key="2">
    <source>
        <dbReference type="Proteomes" id="UP000780801"/>
    </source>
</evidence>
<evidence type="ECO:0000313" key="1">
    <source>
        <dbReference type="EMBL" id="KAF9537944.1"/>
    </source>
</evidence>
<gene>
    <name evidence="1" type="ORF">BGW38_010021</name>
</gene>
<organism evidence="1 2">
    <name type="scientific">Lunasporangiospora selenospora</name>
    <dbReference type="NCBI Taxonomy" id="979761"/>
    <lineage>
        <taxon>Eukaryota</taxon>
        <taxon>Fungi</taxon>
        <taxon>Fungi incertae sedis</taxon>
        <taxon>Mucoromycota</taxon>
        <taxon>Mortierellomycotina</taxon>
        <taxon>Mortierellomycetes</taxon>
        <taxon>Mortierellales</taxon>
        <taxon>Mortierellaceae</taxon>
        <taxon>Lunasporangiospora</taxon>
    </lineage>
</organism>
<sequence>MDENVAMDLVPVDWVCKVILAAAPAAAASYSSTATQPTVPVIYQAATGGRGRVPSKILGSYVLQYWKTVPAPKRRVSNDIRIDMYPTLADYEKRFQQRYAKELEEEKKKTPQNHSTD</sequence>
<comment type="caution">
    <text evidence="1">The sequence shown here is derived from an EMBL/GenBank/DDBJ whole genome shotgun (WGS) entry which is preliminary data.</text>
</comment>
<name>A0A9P6JY25_9FUNG</name>
<dbReference type="Proteomes" id="UP000780801">
    <property type="component" value="Unassembled WGS sequence"/>
</dbReference>
<reference evidence="1" key="1">
    <citation type="journal article" date="2020" name="Fungal Divers.">
        <title>Resolving the Mortierellaceae phylogeny through synthesis of multi-gene phylogenetics and phylogenomics.</title>
        <authorList>
            <person name="Vandepol N."/>
            <person name="Liber J."/>
            <person name="Desiro A."/>
            <person name="Na H."/>
            <person name="Kennedy M."/>
            <person name="Barry K."/>
            <person name="Grigoriev I.V."/>
            <person name="Miller A.N."/>
            <person name="O'Donnell K."/>
            <person name="Stajich J.E."/>
            <person name="Bonito G."/>
        </authorList>
    </citation>
    <scope>NUCLEOTIDE SEQUENCE</scope>
    <source>
        <strain evidence="1">KOD1015</strain>
    </source>
</reference>
<feature type="non-terminal residue" evidence="1">
    <location>
        <position position="1"/>
    </location>
</feature>
<proteinExistence type="predicted"/>
<keyword evidence="2" id="KW-1185">Reference proteome</keyword>
<dbReference type="AlphaFoldDB" id="A0A9P6JY25"/>